<keyword evidence="2 5" id="KW-0808">Transferase</keyword>
<dbReference type="AlphaFoldDB" id="A0A6I3LWJ8"/>
<evidence type="ECO:0000256" key="2">
    <source>
        <dbReference type="ARBA" id="ARBA00022679"/>
    </source>
</evidence>
<protein>
    <submittedName>
        <fullName evidence="5">Glycosyltransferase</fullName>
    </submittedName>
</protein>
<dbReference type="SUPFAM" id="SSF53756">
    <property type="entry name" value="UDP-Glycosyltransferase/glycogen phosphorylase"/>
    <property type="match status" value="1"/>
</dbReference>
<dbReference type="OrthoDB" id="8878585at2"/>
<evidence type="ECO:0000256" key="1">
    <source>
        <dbReference type="ARBA" id="ARBA00022676"/>
    </source>
</evidence>
<evidence type="ECO:0000313" key="6">
    <source>
        <dbReference type="Proteomes" id="UP000433071"/>
    </source>
</evidence>
<dbReference type="Pfam" id="PF00534">
    <property type="entry name" value="Glycos_transf_1"/>
    <property type="match status" value="1"/>
</dbReference>
<feature type="domain" description="Glycosyl transferase family 1" evidence="3">
    <location>
        <begin position="228"/>
        <end position="391"/>
    </location>
</feature>
<feature type="domain" description="Glycosyltransferase subfamily 4-like N-terminal" evidence="4">
    <location>
        <begin position="53"/>
        <end position="218"/>
    </location>
</feature>
<evidence type="ECO:0000259" key="4">
    <source>
        <dbReference type="Pfam" id="PF13439"/>
    </source>
</evidence>
<dbReference type="InterPro" id="IPR001296">
    <property type="entry name" value="Glyco_trans_1"/>
</dbReference>
<keyword evidence="1" id="KW-0328">Glycosyltransferase</keyword>
<dbReference type="InterPro" id="IPR028098">
    <property type="entry name" value="Glyco_trans_4-like_N"/>
</dbReference>
<dbReference type="CDD" id="cd03801">
    <property type="entry name" value="GT4_PimA-like"/>
    <property type="match status" value="1"/>
</dbReference>
<accession>A0A6I3LWJ8</accession>
<sequence>MIRVAGSTSGLHYSGLGAGRTQRERHHMAGKPTIVFVNNSRETFTPVVSGAIATCVLNVGRVALAQGYDCPVITRKAIGVDEYEWPGLRFVRAIKWPSPLPAKLLRIRRRLTGWRAPDQWVYAHDVLAELKRLRPQVAIVNNDPEVAVFLSRRLPSVQVVHWFHNLEMSSDRFRRQYARDRRLRSVAVSAYVARAIEQIYKLRPFTVSTVLNGVDTEQFGTERTSPIPTVGFVGRLSVEKAPDILADACVRVAERGTRFRLQIVGDTNFGFSAGNPFYDRLNARIADLEQQGIEVVRTGHLDRTRIAGALAASDIHVTPSRWDEPCALTILEGLASGQAVVGSATGGTPELISDAGLLFPRDDAGALADVLDGLIRDPEARAAWGARARRRAESLTWARTWDGLASAAGVRETEAG</sequence>
<dbReference type="Pfam" id="PF13439">
    <property type="entry name" value="Glyco_transf_4"/>
    <property type="match status" value="1"/>
</dbReference>
<organism evidence="5 6">
    <name type="scientific">Agromyces bracchium</name>
    <dbReference type="NCBI Taxonomy" id="88376"/>
    <lineage>
        <taxon>Bacteria</taxon>
        <taxon>Bacillati</taxon>
        <taxon>Actinomycetota</taxon>
        <taxon>Actinomycetes</taxon>
        <taxon>Micrococcales</taxon>
        <taxon>Microbacteriaceae</taxon>
        <taxon>Agromyces</taxon>
    </lineage>
</organism>
<gene>
    <name evidence="5" type="ORF">GJ743_00820</name>
</gene>
<evidence type="ECO:0000313" key="5">
    <source>
        <dbReference type="EMBL" id="MTH66910.1"/>
    </source>
</evidence>
<evidence type="ECO:0000259" key="3">
    <source>
        <dbReference type="Pfam" id="PF00534"/>
    </source>
</evidence>
<name>A0A6I3LWJ8_9MICO</name>
<dbReference type="Gene3D" id="3.40.50.2000">
    <property type="entry name" value="Glycogen Phosphorylase B"/>
    <property type="match status" value="2"/>
</dbReference>
<proteinExistence type="predicted"/>
<dbReference type="Proteomes" id="UP000433071">
    <property type="component" value="Unassembled WGS sequence"/>
</dbReference>
<comment type="caution">
    <text evidence="5">The sequence shown here is derived from an EMBL/GenBank/DDBJ whole genome shotgun (WGS) entry which is preliminary data.</text>
</comment>
<keyword evidence="6" id="KW-1185">Reference proteome</keyword>
<reference evidence="5 6" key="1">
    <citation type="submission" date="2019-11" db="EMBL/GenBank/DDBJ databases">
        <title>Agromyces kandeliae sp. nov., isolated from mangrove soil.</title>
        <authorList>
            <person name="Wang R."/>
        </authorList>
    </citation>
    <scope>NUCLEOTIDE SEQUENCE [LARGE SCALE GENOMIC DNA]</scope>
    <source>
        <strain evidence="5 6">JCM 11433</strain>
    </source>
</reference>
<dbReference type="EMBL" id="WMLB01000003">
    <property type="protein sequence ID" value="MTH66910.1"/>
    <property type="molecule type" value="Genomic_DNA"/>
</dbReference>
<dbReference type="PANTHER" id="PTHR12526:SF510">
    <property type="entry name" value="D-INOSITOL 3-PHOSPHATE GLYCOSYLTRANSFERASE"/>
    <property type="match status" value="1"/>
</dbReference>
<dbReference type="PANTHER" id="PTHR12526">
    <property type="entry name" value="GLYCOSYLTRANSFERASE"/>
    <property type="match status" value="1"/>
</dbReference>
<dbReference type="GO" id="GO:0016757">
    <property type="term" value="F:glycosyltransferase activity"/>
    <property type="evidence" value="ECO:0007669"/>
    <property type="project" value="UniProtKB-KW"/>
</dbReference>